<feature type="compositionally biased region" description="Low complexity" evidence="4">
    <location>
        <begin position="43"/>
        <end position="54"/>
    </location>
</feature>
<keyword evidence="3" id="KW-0732">Signal</keyword>
<comment type="caution">
    <text evidence="6">The sequence shown here is derived from an EMBL/GenBank/DDBJ whole genome shotgun (WGS) entry which is preliminary data.</text>
</comment>
<accession>A0ABD5RFG6</accession>
<evidence type="ECO:0000256" key="2">
    <source>
        <dbReference type="ARBA" id="ARBA00022448"/>
    </source>
</evidence>
<protein>
    <submittedName>
        <fullName evidence="6">ABC transporter substrate-binding protein</fullName>
    </submittedName>
</protein>
<evidence type="ECO:0000256" key="1">
    <source>
        <dbReference type="ARBA" id="ARBA00004196"/>
    </source>
</evidence>
<keyword evidence="7" id="KW-1185">Reference proteome</keyword>
<evidence type="ECO:0000313" key="7">
    <source>
        <dbReference type="Proteomes" id="UP001596201"/>
    </source>
</evidence>
<dbReference type="SUPFAM" id="SSF53807">
    <property type="entry name" value="Helical backbone' metal receptor"/>
    <property type="match status" value="1"/>
</dbReference>
<dbReference type="Gene3D" id="3.40.50.1980">
    <property type="entry name" value="Nitrogenase molybdenum iron protein domain"/>
    <property type="match status" value="2"/>
</dbReference>
<reference evidence="6 7" key="1">
    <citation type="journal article" date="2019" name="Int. J. Syst. Evol. Microbiol.">
        <title>The Global Catalogue of Microorganisms (GCM) 10K type strain sequencing project: providing services to taxonomists for standard genome sequencing and annotation.</title>
        <authorList>
            <consortium name="The Broad Institute Genomics Platform"/>
            <consortium name="The Broad Institute Genome Sequencing Center for Infectious Disease"/>
            <person name="Wu L."/>
            <person name="Ma J."/>
        </authorList>
    </citation>
    <scope>NUCLEOTIDE SEQUENCE [LARGE SCALE GENOMIC DNA]</scope>
    <source>
        <strain evidence="6 7">CGMCC 1.12237</strain>
    </source>
</reference>
<dbReference type="InterPro" id="IPR051313">
    <property type="entry name" value="Bact_iron-sidero_bind"/>
</dbReference>
<feature type="domain" description="Fe/B12 periplasmic-binding" evidence="5">
    <location>
        <begin position="91"/>
        <end position="391"/>
    </location>
</feature>
<evidence type="ECO:0000256" key="3">
    <source>
        <dbReference type="ARBA" id="ARBA00022729"/>
    </source>
</evidence>
<dbReference type="PANTHER" id="PTHR30532:SF1">
    <property type="entry name" value="IRON(3+)-HYDROXAMATE-BINDING PROTEIN FHUD"/>
    <property type="match status" value="1"/>
</dbReference>
<sequence length="417" mass="46033">MHEHDADDTDTTDVPTRRQYLGYGSALALSGLLAGCTGDTDSGTESTASQTTTDTETDTATETESGTETETSYEVCMEPNGCHTLDSVPETFVAYHQGPVDMMLSLGQADGLVAAGFPSTFPTEYYDRLPGVSVDLSDVTALAEEGTPDKELFYQLDVDIHLVGHHPAMEYFGLDESDLAELETSVAPFHGSWMRRPDYTDGHPYYGLYEGLDRYAEVFQTQARGDAFRELHDELVADITAELPPAEERPTVAYLNTNYWDNGETVFVRDPTVPGYQTKPIRDLDLPSHDAFAGQYPSDSNFIRGDYELLLEVDPEIVVYHAGMNIVRDTETSFEADIVEPLQNDPVAGEVTAIREGRVYPHHEFEQGPVINLFNTEQLAKALYPEAFGEPTGMEPVPEADRLFDRARVAEVVSGDL</sequence>
<evidence type="ECO:0000313" key="6">
    <source>
        <dbReference type="EMBL" id="MFC5368741.1"/>
    </source>
</evidence>
<organism evidence="6 7">
    <name type="scientific">Salinirubrum litoreum</name>
    <dbReference type="NCBI Taxonomy" id="1126234"/>
    <lineage>
        <taxon>Archaea</taxon>
        <taxon>Methanobacteriati</taxon>
        <taxon>Methanobacteriota</taxon>
        <taxon>Stenosarchaea group</taxon>
        <taxon>Halobacteria</taxon>
        <taxon>Halobacteriales</taxon>
        <taxon>Haloferacaceae</taxon>
        <taxon>Salinirubrum</taxon>
    </lineage>
</organism>
<name>A0ABD5RFG6_9EURY</name>
<dbReference type="RefSeq" id="WP_227231312.1">
    <property type="nucleotide sequence ID" value="NZ_JAJCVJ010000003.1"/>
</dbReference>
<dbReference type="InterPro" id="IPR002491">
    <property type="entry name" value="ABC_transptr_periplasmic_BD"/>
</dbReference>
<evidence type="ECO:0000256" key="4">
    <source>
        <dbReference type="SAM" id="MobiDB-lite"/>
    </source>
</evidence>
<dbReference type="PANTHER" id="PTHR30532">
    <property type="entry name" value="IRON III DICITRATE-BINDING PERIPLASMIC PROTEIN"/>
    <property type="match status" value="1"/>
</dbReference>
<comment type="subcellular location">
    <subcellularLocation>
        <location evidence="1">Cell envelope</location>
    </subcellularLocation>
</comment>
<dbReference type="EMBL" id="JBHSKX010000004">
    <property type="protein sequence ID" value="MFC5368741.1"/>
    <property type="molecule type" value="Genomic_DNA"/>
</dbReference>
<dbReference type="PROSITE" id="PS50983">
    <property type="entry name" value="FE_B12_PBP"/>
    <property type="match status" value="1"/>
</dbReference>
<evidence type="ECO:0000259" key="5">
    <source>
        <dbReference type="PROSITE" id="PS50983"/>
    </source>
</evidence>
<dbReference type="AlphaFoldDB" id="A0ABD5RFG6"/>
<proteinExistence type="predicted"/>
<feature type="region of interest" description="Disordered" evidence="4">
    <location>
        <begin position="38"/>
        <end position="70"/>
    </location>
</feature>
<dbReference type="Proteomes" id="UP001596201">
    <property type="component" value="Unassembled WGS sequence"/>
</dbReference>
<keyword evidence="2" id="KW-0813">Transport</keyword>
<feature type="compositionally biased region" description="Acidic residues" evidence="4">
    <location>
        <begin position="55"/>
        <end position="67"/>
    </location>
</feature>
<gene>
    <name evidence="6" type="ORF">ACFPJ5_17600</name>
</gene>